<keyword evidence="2" id="KW-1185">Reference proteome</keyword>
<protein>
    <submittedName>
        <fullName evidence="1">Nucleoporin Nup120/160-domain-containing protein</fullName>
    </submittedName>
</protein>
<dbReference type="Proteomes" id="UP000724584">
    <property type="component" value="Unassembled WGS sequence"/>
</dbReference>
<evidence type="ECO:0000313" key="1">
    <source>
        <dbReference type="EMBL" id="KAH6636684.1"/>
    </source>
</evidence>
<gene>
    <name evidence="1" type="ORF">F5144DRAFT_601403</name>
</gene>
<proteinExistence type="predicted"/>
<comment type="caution">
    <text evidence="1">The sequence shown here is derived from an EMBL/GenBank/DDBJ whole genome shotgun (WGS) entry which is preliminary data.</text>
</comment>
<sequence>MASRDFEILYKETRLNLEPASQSTTVQIRVAPQGAYGRSSSSRNGPSADDEKGYKSKSLATASSIYYRKYNGSPRGFIWRVLDNGNILSLRVADVCKQEKELDAPLILNLRFPTPIRTSCIGFADYEDSDALCVYAVDHSNQLWSLTLRPDHFRKRTATDGGLGDACKSYSPPGFGFKHPHRLAVVNPDQLIVTMHDGGILKFDRNRALDSNGGAWKETIYNVAGWGQSLRGLVPFQRNPTIRYDKVNMELTAAASTAVTAMGHAETAFLFTICLDHRMRVWDVRTGQILYTGDILNTRRDPQEVGKWTIDPSQGNLIRILENGRGQCLVVTYSPVGAGEFKFWKVKANDQGSVHVADCFPNTHLIPPSPSSLDVWTLADFAVTQQPGGPELWTMWKNNTSYRVHRLQVQPQNGTEPFGDGWKAVHVDNTVPTVRVSGSWNPTDSAEKWLDLIFFPGRFSKSTLETALAMYEKGLGTYKESASKAGRSIAESICSVLGSTTTLDRSPSGGADYDQFRNTSETQWMRFWRLLLELDKQRGEALSLVFDPLDGMIWVACADLVAAIRQCSDLDRVYYNLQSPEKRHEDVAALVSAGLTFVDSFSDSMHQLSNSALRAELYGNSSRSDSERMQLFLDRAGFWPSITDEDLAQVFDTLGQNYQMVTARLYEDLFDLITVTSEANSQELREPFTGFGKKVVVRAVQETIELHWQILFSQLILLVHMEFDIESEDASPLHSRFEVGSVYRRLIDALRRLEHLRWMAKTELSFSATRSGGSGSSSPALTKRIQDENNTKTALEGLTGHLFGLPESNNVPLLSSITDLVLDLCAPSSTTVIYTWLLQCSLLKQDRPDLALELHPFADQDAFSTYVQGRVFLALRDHDTASFYFKKAAIGLSISLKHLDRHSAGLLDDTEWNLLNSGLPNYYAHIVSLYDRQKAYSFVMEFSRLALQFVQQGGSNNNNHEATGAIKTEMLSRLFAAATSISHFEEAHAALLSLDDEALQKSYLRRLVEKMCETGQSSALITLPFSGLQTKVDDMLVDRCRAARDVLAGVPYHQILYAWRISHNDYRGAAAVLLDRLQKLRRAGEGDRVAGAGAGGADSNTAAGAAEDALDTQVTRQYLLLINALSCVPPQEAYILEDVFPGGGDEDGDRRGSKTGDDLEAQVDELVKRLDAEAALDVGGSGGEGNSNGAEEEEDAALVEKMKRFSARSGKQLPPRRFLMLADIRKQYQQELDRIVAIQNNQFGFSPEDDLMDLA</sequence>
<evidence type="ECO:0000313" key="2">
    <source>
        <dbReference type="Proteomes" id="UP000724584"/>
    </source>
</evidence>
<dbReference type="EMBL" id="JAGIZQ010000003">
    <property type="protein sequence ID" value="KAH6636684.1"/>
    <property type="molecule type" value="Genomic_DNA"/>
</dbReference>
<reference evidence="1 2" key="1">
    <citation type="journal article" date="2021" name="Nat. Commun.">
        <title>Genetic determinants of endophytism in the Arabidopsis root mycobiome.</title>
        <authorList>
            <person name="Mesny F."/>
            <person name="Miyauchi S."/>
            <person name="Thiergart T."/>
            <person name="Pickel B."/>
            <person name="Atanasova L."/>
            <person name="Karlsson M."/>
            <person name="Huettel B."/>
            <person name="Barry K.W."/>
            <person name="Haridas S."/>
            <person name="Chen C."/>
            <person name="Bauer D."/>
            <person name="Andreopoulos W."/>
            <person name="Pangilinan J."/>
            <person name="LaButti K."/>
            <person name="Riley R."/>
            <person name="Lipzen A."/>
            <person name="Clum A."/>
            <person name="Drula E."/>
            <person name="Henrissat B."/>
            <person name="Kohler A."/>
            <person name="Grigoriev I.V."/>
            <person name="Martin F.M."/>
            <person name="Hacquard S."/>
        </authorList>
    </citation>
    <scope>NUCLEOTIDE SEQUENCE [LARGE SCALE GENOMIC DNA]</scope>
    <source>
        <strain evidence="1 2">MPI-SDFR-AT-0079</strain>
    </source>
</reference>
<organism evidence="1 2">
    <name type="scientific">Chaetomium tenue</name>
    <dbReference type="NCBI Taxonomy" id="1854479"/>
    <lineage>
        <taxon>Eukaryota</taxon>
        <taxon>Fungi</taxon>
        <taxon>Dikarya</taxon>
        <taxon>Ascomycota</taxon>
        <taxon>Pezizomycotina</taxon>
        <taxon>Sordariomycetes</taxon>
        <taxon>Sordariomycetidae</taxon>
        <taxon>Sordariales</taxon>
        <taxon>Chaetomiaceae</taxon>
        <taxon>Chaetomium</taxon>
    </lineage>
</organism>
<name>A0ACB7PD27_9PEZI</name>
<accession>A0ACB7PD27</accession>